<feature type="compositionally biased region" description="Basic residues" evidence="2">
    <location>
        <begin position="30"/>
        <end position="40"/>
    </location>
</feature>
<name>A0A4Q9KFC7_9ACTN</name>
<feature type="region of interest" description="Disordered" evidence="2">
    <location>
        <begin position="1"/>
        <end position="42"/>
    </location>
</feature>
<feature type="binding site" evidence="1">
    <location>
        <position position="100"/>
    </location>
    <ligand>
        <name>substrate</name>
    </ligand>
</feature>
<gene>
    <name evidence="3" type="ORF">ET989_04345</name>
</gene>
<dbReference type="Gene3D" id="3.40.50.1240">
    <property type="entry name" value="Phosphoglycerate mutase-like"/>
    <property type="match status" value="1"/>
</dbReference>
<dbReference type="AlphaFoldDB" id="A0A4Q9KFC7"/>
<dbReference type="Pfam" id="PF00300">
    <property type="entry name" value="His_Phos_1"/>
    <property type="match status" value="1"/>
</dbReference>
<evidence type="ECO:0000256" key="2">
    <source>
        <dbReference type="SAM" id="MobiDB-lite"/>
    </source>
</evidence>
<evidence type="ECO:0000256" key="1">
    <source>
        <dbReference type="PIRSR" id="PIRSR613078-2"/>
    </source>
</evidence>
<dbReference type="CDD" id="cd07067">
    <property type="entry name" value="HP_PGM_like"/>
    <property type="match status" value="1"/>
</dbReference>
<dbReference type="EMBL" id="SDMQ01000003">
    <property type="protein sequence ID" value="TBT86551.1"/>
    <property type="molecule type" value="Genomic_DNA"/>
</dbReference>
<dbReference type="OrthoDB" id="9810154at2"/>
<dbReference type="InterPro" id="IPR029033">
    <property type="entry name" value="His_PPase_superfam"/>
</dbReference>
<dbReference type="Proteomes" id="UP000292373">
    <property type="component" value="Unassembled WGS sequence"/>
</dbReference>
<keyword evidence="4" id="KW-1185">Reference proteome</keyword>
<organism evidence="3 4">
    <name type="scientific">Propioniciclava sinopodophylli</name>
    <dbReference type="NCBI Taxonomy" id="1837344"/>
    <lineage>
        <taxon>Bacteria</taxon>
        <taxon>Bacillati</taxon>
        <taxon>Actinomycetota</taxon>
        <taxon>Actinomycetes</taxon>
        <taxon>Propionibacteriales</taxon>
        <taxon>Propionibacteriaceae</taxon>
        <taxon>Propioniciclava</taxon>
    </lineage>
</organism>
<dbReference type="SMART" id="SM00855">
    <property type="entry name" value="PGAM"/>
    <property type="match status" value="1"/>
</dbReference>
<protein>
    <submittedName>
        <fullName evidence="3">Histidine phosphatase family protein</fullName>
    </submittedName>
</protein>
<dbReference type="InterPro" id="IPR013078">
    <property type="entry name" value="His_Pase_superF_clade-1"/>
</dbReference>
<reference evidence="3 4" key="1">
    <citation type="submission" date="2019-01" db="EMBL/GenBank/DDBJ databases">
        <title>Lactibacter flavus gen. nov., sp. nov., a novel bacterium of the family Propionibacteriaceae isolated from raw milk and dairy products.</title>
        <authorList>
            <person name="Huptas C."/>
            <person name="Wenning M."/>
            <person name="Breitenwieser F."/>
            <person name="Doll E."/>
            <person name="Von Neubeck M."/>
            <person name="Busse H.-J."/>
            <person name="Scherer S."/>
        </authorList>
    </citation>
    <scope>NUCLEOTIDE SEQUENCE [LARGE SCALE GENOMIC DNA]</scope>
    <source>
        <strain evidence="3 4">KCTC 33808</strain>
    </source>
</reference>
<evidence type="ECO:0000313" key="3">
    <source>
        <dbReference type="EMBL" id="TBT86551.1"/>
    </source>
</evidence>
<proteinExistence type="predicted"/>
<comment type="caution">
    <text evidence="3">The sequence shown here is derived from an EMBL/GenBank/DDBJ whole genome shotgun (WGS) entry which is preliminary data.</text>
</comment>
<dbReference type="SUPFAM" id="SSF53254">
    <property type="entry name" value="Phosphoglycerate mutase-like"/>
    <property type="match status" value="1"/>
</dbReference>
<sequence length="208" mass="22390">MREGLGPEPQPRPLPGLPRVQGDLGNVPQRGRRRRRRVRRPVVTTPRTIVVVRHGKSSWKTNDPDIGRPLSSRGTRDAVVAGQQLARLTFDVALVSPATRAQQTWSALQMGGVSCADVRTTDALYHAWTPEVTGLLRELPDAARTVLVVGHEPTLSDLILTLSGPSADRAAIEEKFPTSGVAVLVHDGDWSGLAPGAARLAAFEVPRG</sequence>
<accession>A0A4Q9KFC7</accession>
<evidence type="ECO:0000313" key="4">
    <source>
        <dbReference type="Proteomes" id="UP000292373"/>
    </source>
</evidence>